<gene>
    <name evidence="2" type="ordered locus">NE0286</name>
</gene>
<dbReference type="Gene3D" id="3.30.450.20">
    <property type="entry name" value="PAS domain"/>
    <property type="match status" value="1"/>
</dbReference>
<name>Q82XI5_NITEU</name>
<dbReference type="EMBL" id="AL954747">
    <property type="protein sequence ID" value="CAD84197.1"/>
    <property type="molecule type" value="Genomic_DNA"/>
</dbReference>
<dbReference type="OrthoDB" id="9794448at2"/>
<dbReference type="SMR" id="Q82XI5"/>
<dbReference type="STRING" id="228410.NE0286"/>
<dbReference type="KEGG" id="neu:NE0286"/>
<accession>Q82XI5</accession>
<dbReference type="GeneID" id="87103491"/>
<organism evidence="2 3">
    <name type="scientific">Nitrosomonas europaea (strain ATCC 19718 / CIP 103999 / KCTC 2705 / NBRC 14298)</name>
    <dbReference type="NCBI Taxonomy" id="228410"/>
    <lineage>
        <taxon>Bacteria</taxon>
        <taxon>Pseudomonadati</taxon>
        <taxon>Pseudomonadota</taxon>
        <taxon>Betaproteobacteria</taxon>
        <taxon>Nitrosomonadales</taxon>
        <taxon>Nitrosomonadaceae</taxon>
        <taxon>Nitrosomonas</taxon>
    </lineage>
</organism>
<evidence type="ECO:0000313" key="3">
    <source>
        <dbReference type="Proteomes" id="UP000001416"/>
    </source>
</evidence>
<protein>
    <recommendedName>
        <fullName evidence="1">MEKHLA domain-containing protein</fullName>
    </recommendedName>
</protein>
<dbReference type="Pfam" id="PF08670">
    <property type="entry name" value="MEKHLA"/>
    <property type="match status" value="1"/>
</dbReference>
<dbReference type="eggNOG" id="ENOG5032SCF">
    <property type="taxonomic scope" value="Bacteria"/>
</dbReference>
<proteinExistence type="predicted"/>
<evidence type="ECO:0000313" key="2">
    <source>
        <dbReference type="EMBL" id="CAD84197.1"/>
    </source>
</evidence>
<keyword evidence="3" id="KW-1185">Reference proteome</keyword>
<dbReference type="HOGENOM" id="CLU_115296_1_0_4"/>
<feature type="domain" description="MEKHLA" evidence="1">
    <location>
        <begin position="13"/>
        <end position="153"/>
    </location>
</feature>
<dbReference type="AlphaFoldDB" id="Q82XI5"/>
<dbReference type="InterPro" id="IPR035965">
    <property type="entry name" value="PAS-like_dom_sf"/>
</dbReference>
<dbReference type="InterPro" id="IPR013978">
    <property type="entry name" value="MEKHLA"/>
</dbReference>
<sequence>MTLPDSKKDQTARHVAILQESYRHYTGRYLFDPKLGASEAIVWLEQAPFALVSHGTQPDPIFNYGNQTALQLFGMTWDEFTRMPSRLSAEPVDRAERTRLLDHVSRDGYIDDYTGVRIAADGRRFLIRHATVWNLLDESGRFYGQAAMIPEWEVLQPVFTAD</sequence>
<dbReference type="Proteomes" id="UP000001416">
    <property type="component" value="Chromosome"/>
</dbReference>
<reference evidence="2 3" key="1">
    <citation type="journal article" date="2003" name="J. Bacteriol.">
        <title>Complete genome sequence of the ammonia-oxidizing bacterium and obligate chemolithoautotroph Nitrosomonas europaea.</title>
        <authorList>
            <person name="Chain P."/>
            <person name="Lamerdin J."/>
            <person name="Larimer F."/>
            <person name="Regala W."/>
            <person name="Land M."/>
            <person name="Hauser L."/>
            <person name="Hooper A."/>
            <person name="Klotz M."/>
            <person name="Norton J."/>
            <person name="Sayavedra-Soto L."/>
            <person name="Arciero D."/>
            <person name="Hommes N."/>
            <person name="Whittaker M."/>
            <person name="Arp D."/>
        </authorList>
    </citation>
    <scope>NUCLEOTIDE SEQUENCE [LARGE SCALE GENOMIC DNA]</scope>
    <source>
        <strain evidence="3">ATCC 19718 / CIP 103999 / KCTC 2705 / NBRC 14298</strain>
    </source>
</reference>
<dbReference type="RefSeq" id="WP_011110923.1">
    <property type="nucleotide sequence ID" value="NC_004757.1"/>
</dbReference>
<evidence type="ECO:0000259" key="1">
    <source>
        <dbReference type="Pfam" id="PF08670"/>
    </source>
</evidence>
<dbReference type="SUPFAM" id="SSF55785">
    <property type="entry name" value="PYP-like sensor domain (PAS domain)"/>
    <property type="match status" value="1"/>
</dbReference>